<comment type="caution">
    <text evidence="2">The sequence shown here is derived from an EMBL/GenBank/DDBJ whole genome shotgun (WGS) entry which is preliminary data.</text>
</comment>
<feature type="compositionally biased region" description="Basic and acidic residues" evidence="1">
    <location>
        <begin position="29"/>
        <end position="49"/>
    </location>
</feature>
<name>A0ABW0JL49_9GAMM</name>
<sequence>MKPDIAVPAAKAQQTAYVAILKTLLAKATDPEKRGALQHDLTNAEKGDSDPPSYSPPQ</sequence>
<gene>
    <name evidence="2" type="ORF">ACFPME_06225</name>
</gene>
<protein>
    <submittedName>
        <fullName evidence="2">Uncharacterized protein</fullName>
    </submittedName>
</protein>
<proteinExistence type="predicted"/>
<evidence type="ECO:0000313" key="3">
    <source>
        <dbReference type="Proteomes" id="UP001596013"/>
    </source>
</evidence>
<evidence type="ECO:0000256" key="1">
    <source>
        <dbReference type="SAM" id="MobiDB-lite"/>
    </source>
</evidence>
<keyword evidence="3" id="KW-1185">Reference proteome</keyword>
<feature type="region of interest" description="Disordered" evidence="1">
    <location>
        <begin position="29"/>
        <end position="58"/>
    </location>
</feature>
<dbReference type="Proteomes" id="UP001596013">
    <property type="component" value="Unassembled WGS sequence"/>
</dbReference>
<evidence type="ECO:0000313" key="2">
    <source>
        <dbReference type="EMBL" id="MFC5436145.1"/>
    </source>
</evidence>
<dbReference type="RefSeq" id="WP_377303196.1">
    <property type="nucleotide sequence ID" value="NZ_JBHSMK010000003.1"/>
</dbReference>
<accession>A0ABW0JL49</accession>
<organism evidence="2 3">
    <name type="scientific">Rhodanobacter umsongensis</name>
    <dbReference type="NCBI Taxonomy" id="633153"/>
    <lineage>
        <taxon>Bacteria</taxon>
        <taxon>Pseudomonadati</taxon>
        <taxon>Pseudomonadota</taxon>
        <taxon>Gammaproteobacteria</taxon>
        <taxon>Lysobacterales</taxon>
        <taxon>Rhodanobacteraceae</taxon>
        <taxon>Rhodanobacter</taxon>
    </lineage>
</organism>
<dbReference type="EMBL" id="JBHSMK010000003">
    <property type="protein sequence ID" value="MFC5436145.1"/>
    <property type="molecule type" value="Genomic_DNA"/>
</dbReference>
<reference evidence="3" key="1">
    <citation type="journal article" date="2019" name="Int. J. Syst. Evol. Microbiol.">
        <title>The Global Catalogue of Microorganisms (GCM) 10K type strain sequencing project: providing services to taxonomists for standard genome sequencing and annotation.</title>
        <authorList>
            <consortium name="The Broad Institute Genomics Platform"/>
            <consortium name="The Broad Institute Genome Sequencing Center for Infectious Disease"/>
            <person name="Wu L."/>
            <person name="Ma J."/>
        </authorList>
    </citation>
    <scope>NUCLEOTIDE SEQUENCE [LARGE SCALE GENOMIC DNA]</scope>
    <source>
        <strain evidence="3">JCM 17130</strain>
    </source>
</reference>